<dbReference type="RefSeq" id="WP_120571256.1">
    <property type="nucleotide sequence ID" value="NZ_CP024087.1"/>
</dbReference>
<dbReference type="InterPro" id="IPR045731">
    <property type="entry name" value="DUF6085"/>
</dbReference>
<proteinExistence type="predicted"/>
<dbReference type="AlphaFoldDB" id="A0A386WNQ3"/>
<gene>
    <name evidence="2" type="ORF">CSH63_17815</name>
</gene>
<feature type="region of interest" description="Disordered" evidence="1">
    <location>
        <begin position="200"/>
        <end position="219"/>
    </location>
</feature>
<evidence type="ECO:0000313" key="2">
    <source>
        <dbReference type="EMBL" id="AYF29288.1"/>
    </source>
</evidence>
<dbReference type="KEGG" id="mtua:CSH63_17815"/>
<organism evidence="2 3">
    <name type="scientific">Micromonospora tulbaghiae</name>
    <dbReference type="NCBI Taxonomy" id="479978"/>
    <lineage>
        <taxon>Bacteria</taxon>
        <taxon>Bacillati</taxon>
        <taxon>Actinomycetota</taxon>
        <taxon>Actinomycetes</taxon>
        <taxon>Micromonosporales</taxon>
        <taxon>Micromonosporaceae</taxon>
        <taxon>Micromonospora</taxon>
    </lineage>
</organism>
<evidence type="ECO:0000256" key="1">
    <source>
        <dbReference type="SAM" id="MobiDB-lite"/>
    </source>
</evidence>
<dbReference type="EMBL" id="CP024087">
    <property type="protein sequence ID" value="AYF29288.1"/>
    <property type="molecule type" value="Genomic_DNA"/>
</dbReference>
<name>A0A386WNQ3_9ACTN</name>
<accession>A0A386WNQ3</accession>
<reference evidence="2 3" key="1">
    <citation type="submission" date="2017-10" db="EMBL/GenBank/DDBJ databases">
        <title>Integration of genomic and chemical information greatly accelerates assignment of the full stereostructure of myelolactone, a potent inhibitor of myeloma from a marine-derived Micromonospora.</title>
        <authorList>
            <person name="Kim M.C."/>
            <person name="Machado H."/>
            <person name="Jensen P.R."/>
            <person name="Fenical W."/>
        </authorList>
    </citation>
    <scope>NUCLEOTIDE SEQUENCE [LARGE SCALE GENOMIC DNA]</scope>
    <source>
        <strain evidence="2 3">CNY-010</strain>
    </source>
</reference>
<dbReference type="Pfam" id="PF19563">
    <property type="entry name" value="DUF6085"/>
    <property type="match status" value="1"/>
</dbReference>
<evidence type="ECO:0000313" key="3">
    <source>
        <dbReference type="Proteomes" id="UP000267804"/>
    </source>
</evidence>
<protein>
    <submittedName>
        <fullName evidence="2">Uncharacterized protein</fullName>
    </submittedName>
</protein>
<sequence length="264" mass="28988">MTAKPYTDADVHMVAGIFIAEAKKNPVDRSAPLWMGAQGRLLLGPTEHDIARAVLDALAAAGRLAPVDDDPRHIIDLRADGWTLKHPLACRRGDLFDCPVNRAASQQLDGPPPESPGRYVCWLGDRDLAGMLILGDRIDEPAEADPDTPVAASRAQDLPSLVFNAISRALQPIWPISVPLPVVRERCTAAVLQALDATWRPARPGDTPGELTPEHGPAQPIHLNRERIQETIRNRIREVWPYQDRGFMEQVSEEAAQAVVEREG</sequence>
<dbReference type="Proteomes" id="UP000267804">
    <property type="component" value="Chromosome"/>
</dbReference>